<gene>
    <name evidence="2" type="ORF">CEXT_103581</name>
</gene>
<dbReference type="Proteomes" id="UP001054945">
    <property type="component" value="Unassembled WGS sequence"/>
</dbReference>
<evidence type="ECO:0000313" key="2">
    <source>
        <dbReference type="EMBL" id="GIX98889.1"/>
    </source>
</evidence>
<feature type="region of interest" description="Disordered" evidence="1">
    <location>
        <begin position="1"/>
        <end position="34"/>
    </location>
</feature>
<protein>
    <submittedName>
        <fullName evidence="2">Uncharacterized protein</fullName>
    </submittedName>
</protein>
<reference evidence="2 3" key="1">
    <citation type="submission" date="2021-06" db="EMBL/GenBank/DDBJ databases">
        <title>Caerostris extrusa draft genome.</title>
        <authorList>
            <person name="Kono N."/>
            <person name="Arakawa K."/>
        </authorList>
    </citation>
    <scope>NUCLEOTIDE SEQUENCE [LARGE SCALE GENOMIC DNA]</scope>
</reference>
<keyword evidence="3" id="KW-1185">Reference proteome</keyword>
<sequence length="110" mass="11988">MANVLSTPCFSEGGEEMGSRDSPTGKHPSFQIKDGSRSRKGLVLLWGVPQNAHSTSIIIDIPVNGLLIQLQTMMSTLSHRISNGKCFIDTCFTEGMGFEKTLPLESIHHS</sequence>
<evidence type="ECO:0000313" key="3">
    <source>
        <dbReference type="Proteomes" id="UP001054945"/>
    </source>
</evidence>
<dbReference type="EMBL" id="BPLR01004977">
    <property type="protein sequence ID" value="GIX98889.1"/>
    <property type="molecule type" value="Genomic_DNA"/>
</dbReference>
<evidence type="ECO:0000256" key="1">
    <source>
        <dbReference type="SAM" id="MobiDB-lite"/>
    </source>
</evidence>
<comment type="caution">
    <text evidence="2">The sequence shown here is derived from an EMBL/GenBank/DDBJ whole genome shotgun (WGS) entry which is preliminary data.</text>
</comment>
<organism evidence="2 3">
    <name type="scientific">Caerostris extrusa</name>
    <name type="common">Bark spider</name>
    <name type="synonym">Caerostris bankana</name>
    <dbReference type="NCBI Taxonomy" id="172846"/>
    <lineage>
        <taxon>Eukaryota</taxon>
        <taxon>Metazoa</taxon>
        <taxon>Ecdysozoa</taxon>
        <taxon>Arthropoda</taxon>
        <taxon>Chelicerata</taxon>
        <taxon>Arachnida</taxon>
        <taxon>Araneae</taxon>
        <taxon>Araneomorphae</taxon>
        <taxon>Entelegynae</taxon>
        <taxon>Araneoidea</taxon>
        <taxon>Araneidae</taxon>
        <taxon>Caerostris</taxon>
    </lineage>
</organism>
<dbReference type="AlphaFoldDB" id="A0AAV4PP57"/>
<proteinExistence type="predicted"/>
<accession>A0AAV4PP57</accession>
<name>A0AAV4PP57_CAEEX</name>